<evidence type="ECO:0000256" key="2">
    <source>
        <dbReference type="ARBA" id="ARBA00023043"/>
    </source>
</evidence>
<dbReference type="Pfam" id="PF12796">
    <property type="entry name" value="Ank_2"/>
    <property type="match status" value="1"/>
</dbReference>
<keyword evidence="1" id="KW-0677">Repeat</keyword>
<reference evidence="4" key="1">
    <citation type="submission" date="2021-03" db="EMBL/GenBank/DDBJ databases">
        <title>Antimicrobial resistance genes in bacteria isolated from Japanese honey, and their potential for conferring macrolide and lincosamide resistance in the American foulbrood pathogen Paenibacillus larvae.</title>
        <authorList>
            <person name="Okamoto M."/>
            <person name="Kumagai M."/>
            <person name="Kanamori H."/>
            <person name="Takamatsu D."/>
        </authorList>
    </citation>
    <scope>NUCLEOTIDE SEQUENCE</scope>
    <source>
        <strain evidence="4">J2TS6</strain>
    </source>
</reference>
<dbReference type="InterPro" id="IPR002110">
    <property type="entry name" value="Ankyrin_rpt"/>
</dbReference>
<dbReference type="EMBL" id="BORQ01000011">
    <property type="protein sequence ID" value="GIO34562.1"/>
    <property type="molecule type" value="Genomic_DNA"/>
</dbReference>
<feature type="repeat" description="ANK" evidence="3">
    <location>
        <begin position="100"/>
        <end position="134"/>
    </location>
</feature>
<dbReference type="AlphaFoldDB" id="A0A919XKD5"/>
<evidence type="ECO:0000256" key="1">
    <source>
        <dbReference type="ARBA" id="ARBA00022737"/>
    </source>
</evidence>
<dbReference type="Proteomes" id="UP000679779">
    <property type="component" value="Unassembled WGS sequence"/>
</dbReference>
<sequence length="161" mass="17767">MSYRFEDLFEAAEMDDFEAVQRIVQSEPVLIHGADEYEFSVLHAAVMTDNEVMVEFLINHGADVQAKNDEGITPLHIVLYPEIASLLIRHGADVNAAADDGNTPLHAQASDGEERLDVVEVLLQHGANPSLLDQSGQTPLDIAKSREENEMIELLTSVSER</sequence>
<keyword evidence="5" id="KW-1185">Reference proteome</keyword>
<evidence type="ECO:0008006" key="6">
    <source>
        <dbReference type="Google" id="ProtNLM"/>
    </source>
</evidence>
<evidence type="ECO:0000256" key="3">
    <source>
        <dbReference type="PROSITE-ProRule" id="PRU00023"/>
    </source>
</evidence>
<dbReference type="Gene3D" id="1.25.40.20">
    <property type="entry name" value="Ankyrin repeat-containing domain"/>
    <property type="match status" value="2"/>
</dbReference>
<dbReference type="PANTHER" id="PTHR24171">
    <property type="entry name" value="ANKYRIN REPEAT DOMAIN-CONTAINING PROTEIN 39-RELATED"/>
    <property type="match status" value="1"/>
</dbReference>
<organism evidence="4 5">
    <name type="scientific">Paenibacillus albilobatus</name>
    <dbReference type="NCBI Taxonomy" id="2716884"/>
    <lineage>
        <taxon>Bacteria</taxon>
        <taxon>Bacillati</taxon>
        <taxon>Bacillota</taxon>
        <taxon>Bacilli</taxon>
        <taxon>Bacillales</taxon>
        <taxon>Paenibacillaceae</taxon>
        <taxon>Paenibacillus</taxon>
    </lineage>
</organism>
<dbReference type="SUPFAM" id="SSF48403">
    <property type="entry name" value="Ankyrin repeat"/>
    <property type="match status" value="1"/>
</dbReference>
<accession>A0A919XKD5</accession>
<protein>
    <recommendedName>
        <fullName evidence="6">Ankyrin repeat domain-containing protein</fullName>
    </recommendedName>
</protein>
<dbReference type="PRINTS" id="PR01415">
    <property type="entry name" value="ANKYRIN"/>
</dbReference>
<keyword evidence="2 3" id="KW-0040">ANK repeat</keyword>
<dbReference type="Pfam" id="PF00023">
    <property type="entry name" value="Ank"/>
    <property type="match status" value="1"/>
</dbReference>
<dbReference type="RefSeq" id="WP_160044945.1">
    <property type="nucleotide sequence ID" value="NZ_BORQ01000011.1"/>
</dbReference>
<dbReference type="PROSITE" id="PS50088">
    <property type="entry name" value="ANK_REPEAT"/>
    <property type="match status" value="2"/>
</dbReference>
<feature type="repeat" description="ANK" evidence="3">
    <location>
        <begin position="37"/>
        <end position="69"/>
    </location>
</feature>
<evidence type="ECO:0000313" key="5">
    <source>
        <dbReference type="Proteomes" id="UP000679779"/>
    </source>
</evidence>
<comment type="caution">
    <text evidence="4">The sequence shown here is derived from an EMBL/GenBank/DDBJ whole genome shotgun (WGS) entry which is preliminary data.</text>
</comment>
<name>A0A919XKD5_9BACL</name>
<dbReference type="InterPro" id="IPR036770">
    <property type="entry name" value="Ankyrin_rpt-contain_sf"/>
</dbReference>
<dbReference type="PROSITE" id="PS50297">
    <property type="entry name" value="ANK_REP_REGION"/>
    <property type="match status" value="2"/>
</dbReference>
<proteinExistence type="predicted"/>
<evidence type="ECO:0000313" key="4">
    <source>
        <dbReference type="EMBL" id="GIO34562.1"/>
    </source>
</evidence>
<dbReference type="SMART" id="SM00248">
    <property type="entry name" value="ANK"/>
    <property type="match status" value="3"/>
</dbReference>
<gene>
    <name evidence="4" type="ORF">J2TS6_57030</name>
</gene>